<gene>
    <name evidence="13" type="ORF">PAECIP111893_01873</name>
</gene>
<dbReference type="PANTHER" id="PTHR43738:SF2">
    <property type="entry name" value="ABC TRANSPORTER PERMEASE"/>
    <property type="match status" value="1"/>
</dbReference>
<evidence type="ECO:0000259" key="11">
    <source>
        <dbReference type="Pfam" id="PF02687"/>
    </source>
</evidence>
<comment type="similarity">
    <text evidence="2">Belongs to the ABC-4 integral membrane protein family. HrtB subfamily.</text>
</comment>
<feature type="transmembrane region" description="Helical" evidence="10">
    <location>
        <begin position="276"/>
        <end position="298"/>
    </location>
</feature>
<evidence type="ECO:0000313" key="14">
    <source>
        <dbReference type="Proteomes" id="UP000838686"/>
    </source>
</evidence>
<keyword evidence="8 10" id="KW-0472">Membrane</keyword>
<evidence type="ECO:0000256" key="6">
    <source>
        <dbReference type="ARBA" id="ARBA00022692"/>
    </source>
</evidence>
<proteinExistence type="inferred from homology"/>
<evidence type="ECO:0000313" key="13">
    <source>
        <dbReference type="EMBL" id="CAH1202666.1"/>
    </source>
</evidence>
<dbReference type="RefSeq" id="WP_236340319.1">
    <property type="nucleotide sequence ID" value="NZ_CAKMMF010000008.1"/>
</dbReference>
<comment type="subcellular location">
    <subcellularLocation>
        <location evidence="1">Cell membrane</location>
        <topology evidence="1">Multi-pass membrane protein</topology>
    </subcellularLocation>
</comment>
<comment type="subunit">
    <text evidence="3">The complex is composed of two ATP-binding proteins (HrtA), two transmembrane proteins (HrtB) and a solute-binding protein.</text>
</comment>
<comment type="caution">
    <text evidence="13">The sequence shown here is derived from an EMBL/GenBank/DDBJ whole genome shotgun (WGS) entry which is preliminary data.</text>
</comment>
<accession>A0ABM9C4Z4</accession>
<evidence type="ECO:0000256" key="1">
    <source>
        <dbReference type="ARBA" id="ARBA00004651"/>
    </source>
</evidence>
<dbReference type="Pfam" id="PF02687">
    <property type="entry name" value="FtsX"/>
    <property type="match status" value="1"/>
</dbReference>
<keyword evidence="6 10" id="KW-0812">Transmembrane</keyword>
<evidence type="ECO:0000256" key="10">
    <source>
        <dbReference type="SAM" id="Phobius"/>
    </source>
</evidence>
<feature type="transmembrane region" description="Helical" evidence="10">
    <location>
        <begin position="16"/>
        <end position="37"/>
    </location>
</feature>
<organism evidence="13 14">
    <name type="scientific">Paenibacillus plantiphilus</name>
    <dbReference type="NCBI Taxonomy" id="2905650"/>
    <lineage>
        <taxon>Bacteria</taxon>
        <taxon>Bacillati</taxon>
        <taxon>Bacillota</taxon>
        <taxon>Bacilli</taxon>
        <taxon>Bacillales</taxon>
        <taxon>Paenibacillaceae</taxon>
        <taxon>Paenibacillus</taxon>
    </lineage>
</organism>
<dbReference type="Proteomes" id="UP000838686">
    <property type="component" value="Unassembled WGS sequence"/>
</dbReference>
<protein>
    <recommendedName>
        <fullName evidence="4">Putative hemin transport system permease protein HrtB</fullName>
    </recommendedName>
</protein>
<keyword evidence="7 10" id="KW-1133">Transmembrane helix</keyword>
<dbReference type="InterPro" id="IPR051125">
    <property type="entry name" value="ABC-4/HrtB_transporter"/>
</dbReference>
<evidence type="ECO:0000256" key="7">
    <source>
        <dbReference type="ARBA" id="ARBA00022989"/>
    </source>
</evidence>
<keyword evidence="5" id="KW-1003">Cell membrane</keyword>
<sequence length="404" mass="43829">MKLTSLIIRNILHRKFLSALTVSTVAITVGLIIFLILCQESVEKGAAKGYGPFDLVIGAEGSETQLVLNTFYHVGAPTGNIPHDLLQSLRTNAQVDEAYAMTTGDNYNGYPIVGMDAGYFETRYGDQRLAEGNLYQHLGEVVVGAHVANSLHIEIGDTFKGGHGLVEEAHHSFDADEAEEEEGHDEHDAFLYKVVGILPALHTPDDRAVFTTIDYAWAVHEESEHKEITAVLIKPRSIGGIQTIKQEFDQLHGIQAAFTSKAIADVLDVVDRGTEIIALVTALCILLAAASILLSLTAAANERKKDVGLLRLIGKSKGYIFTIFIGEGLVIIAAGLIIGIGIGHLGGYLFQDLLFHYTGIQIDASLVSILHLYVIAGALVVGVLSMIIPSYRMYRLQPLQLFKS</sequence>
<dbReference type="Pfam" id="PF12704">
    <property type="entry name" value="MacB_PCD"/>
    <property type="match status" value="1"/>
</dbReference>
<comment type="function">
    <text evidence="9">Part of the ABC transporter complex hrt involved in hemin import. Responsible for the translocation of the substrate across the membrane.</text>
</comment>
<dbReference type="InterPro" id="IPR003838">
    <property type="entry name" value="ABC3_permease_C"/>
</dbReference>
<evidence type="ECO:0000256" key="5">
    <source>
        <dbReference type="ARBA" id="ARBA00022475"/>
    </source>
</evidence>
<evidence type="ECO:0000259" key="12">
    <source>
        <dbReference type="Pfam" id="PF12704"/>
    </source>
</evidence>
<name>A0ABM9C4Z4_9BACL</name>
<feature type="transmembrane region" description="Helical" evidence="10">
    <location>
        <begin position="366"/>
        <end position="388"/>
    </location>
</feature>
<keyword evidence="14" id="KW-1185">Reference proteome</keyword>
<reference evidence="13" key="1">
    <citation type="submission" date="2022-01" db="EMBL/GenBank/DDBJ databases">
        <authorList>
            <person name="Criscuolo A."/>
        </authorList>
    </citation>
    <scope>NUCLEOTIDE SEQUENCE</scope>
    <source>
        <strain evidence="13">CIP111893</strain>
    </source>
</reference>
<evidence type="ECO:0000256" key="3">
    <source>
        <dbReference type="ARBA" id="ARBA00011131"/>
    </source>
</evidence>
<evidence type="ECO:0000256" key="8">
    <source>
        <dbReference type="ARBA" id="ARBA00023136"/>
    </source>
</evidence>
<dbReference type="InterPro" id="IPR025857">
    <property type="entry name" value="MacB_PCD"/>
</dbReference>
<feature type="domain" description="MacB-like periplasmic core" evidence="12">
    <location>
        <begin position="18"/>
        <end position="247"/>
    </location>
</feature>
<evidence type="ECO:0000256" key="2">
    <source>
        <dbReference type="ARBA" id="ARBA00008697"/>
    </source>
</evidence>
<evidence type="ECO:0000256" key="4">
    <source>
        <dbReference type="ARBA" id="ARBA00016962"/>
    </source>
</evidence>
<dbReference type="EMBL" id="CAKMMF010000008">
    <property type="protein sequence ID" value="CAH1202666.1"/>
    <property type="molecule type" value="Genomic_DNA"/>
</dbReference>
<feature type="transmembrane region" description="Helical" evidence="10">
    <location>
        <begin position="319"/>
        <end position="346"/>
    </location>
</feature>
<feature type="domain" description="ABC3 transporter permease C-terminal" evidence="11">
    <location>
        <begin position="279"/>
        <end position="398"/>
    </location>
</feature>
<evidence type="ECO:0000256" key="9">
    <source>
        <dbReference type="ARBA" id="ARBA00024973"/>
    </source>
</evidence>
<dbReference type="PANTHER" id="PTHR43738">
    <property type="entry name" value="ABC TRANSPORTER, MEMBRANE PROTEIN"/>
    <property type="match status" value="1"/>
</dbReference>